<protein>
    <recommendedName>
        <fullName evidence="2">SWR1-complex protein 3 domain-containing protein</fullName>
    </recommendedName>
</protein>
<dbReference type="AlphaFoldDB" id="Q0V5U1"/>
<feature type="compositionally biased region" description="Low complexity" evidence="1">
    <location>
        <begin position="410"/>
        <end position="420"/>
    </location>
</feature>
<dbReference type="Proteomes" id="UP000001055">
    <property type="component" value="Unassembled WGS sequence"/>
</dbReference>
<dbReference type="GeneID" id="5967761"/>
<feature type="compositionally biased region" description="Low complexity" evidence="1">
    <location>
        <begin position="323"/>
        <end position="337"/>
    </location>
</feature>
<dbReference type="KEGG" id="pno:SNOG_00623"/>
<dbReference type="Pfam" id="PF24707">
    <property type="entry name" value="Swc3"/>
    <property type="match status" value="1"/>
</dbReference>
<evidence type="ECO:0000313" key="4">
    <source>
        <dbReference type="Proteomes" id="UP000001055"/>
    </source>
</evidence>
<dbReference type="InterPro" id="IPR037651">
    <property type="entry name" value="Swc3"/>
</dbReference>
<dbReference type="EMBL" id="CH445325">
    <property type="protein sequence ID" value="EAT92118.2"/>
    <property type="molecule type" value="Genomic_DNA"/>
</dbReference>
<feature type="compositionally biased region" description="Basic and acidic residues" evidence="1">
    <location>
        <begin position="127"/>
        <end position="137"/>
    </location>
</feature>
<dbReference type="eggNOG" id="ENOG502QWM7">
    <property type="taxonomic scope" value="Eukaryota"/>
</dbReference>
<accession>Q0V5U1</accession>
<feature type="compositionally biased region" description="Basic and acidic residues" evidence="1">
    <location>
        <begin position="1"/>
        <end position="28"/>
    </location>
</feature>
<dbReference type="InParanoid" id="Q0V5U1"/>
<feature type="region of interest" description="Disordered" evidence="1">
    <location>
        <begin position="395"/>
        <end position="420"/>
    </location>
</feature>
<feature type="region of interest" description="Disordered" evidence="1">
    <location>
        <begin position="194"/>
        <end position="266"/>
    </location>
</feature>
<dbReference type="GO" id="GO:0000812">
    <property type="term" value="C:Swr1 complex"/>
    <property type="evidence" value="ECO:0000318"/>
    <property type="project" value="GO_Central"/>
</dbReference>
<dbReference type="VEuPathDB" id="FungiDB:JI435_006230"/>
<feature type="region of interest" description="Disordered" evidence="1">
    <location>
        <begin position="1"/>
        <end position="81"/>
    </location>
</feature>
<evidence type="ECO:0000313" key="3">
    <source>
        <dbReference type="EMBL" id="EAT92118.2"/>
    </source>
</evidence>
<dbReference type="GO" id="GO:0140849">
    <property type="term" value="F:ATP-dependent H2AZ histone chaperone activity"/>
    <property type="evidence" value="ECO:0007669"/>
    <property type="project" value="InterPro"/>
</dbReference>
<reference evidence="4" key="1">
    <citation type="journal article" date="2007" name="Plant Cell">
        <title>Dothideomycete-plant interactions illuminated by genome sequencing and EST analysis of the wheat pathogen Stagonospora nodorum.</title>
        <authorList>
            <person name="Hane J.K."/>
            <person name="Lowe R.G."/>
            <person name="Solomon P.S."/>
            <person name="Tan K.C."/>
            <person name="Schoch C.L."/>
            <person name="Spatafora J.W."/>
            <person name="Crous P.W."/>
            <person name="Kodira C."/>
            <person name="Birren B.W."/>
            <person name="Galagan J.E."/>
            <person name="Torriani S.F."/>
            <person name="McDonald B.A."/>
            <person name="Oliver R.P."/>
        </authorList>
    </citation>
    <scope>NUCLEOTIDE SEQUENCE [LARGE SCALE GENOMIC DNA]</scope>
    <source>
        <strain evidence="4">SN15 / ATCC MYA-4574 / FGSC 10173</strain>
    </source>
</reference>
<name>Q0V5U1_PHANO</name>
<organism evidence="3 4">
    <name type="scientific">Phaeosphaeria nodorum (strain SN15 / ATCC MYA-4574 / FGSC 10173)</name>
    <name type="common">Glume blotch fungus</name>
    <name type="synonym">Parastagonospora nodorum</name>
    <dbReference type="NCBI Taxonomy" id="321614"/>
    <lineage>
        <taxon>Eukaryota</taxon>
        <taxon>Fungi</taxon>
        <taxon>Dikarya</taxon>
        <taxon>Ascomycota</taxon>
        <taxon>Pezizomycotina</taxon>
        <taxon>Dothideomycetes</taxon>
        <taxon>Pleosporomycetidae</taxon>
        <taxon>Pleosporales</taxon>
        <taxon>Pleosporineae</taxon>
        <taxon>Phaeosphaeriaceae</taxon>
        <taxon>Parastagonospora</taxon>
    </lineage>
</organism>
<feature type="region of interest" description="Disordered" evidence="1">
    <location>
        <begin position="323"/>
        <end position="342"/>
    </location>
</feature>
<gene>
    <name evidence="3" type="ORF">SNOG_00623</name>
</gene>
<dbReference type="PANTHER" id="PTHR28108:SF1">
    <property type="entry name" value="SWR1-COMPLEX PROTEIN 3"/>
    <property type="match status" value="1"/>
</dbReference>
<proteinExistence type="predicted"/>
<evidence type="ECO:0000256" key="1">
    <source>
        <dbReference type="SAM" id="MobiDB-lite"/>
    </source>
</evidence>
<dbReference type="STRING" id="321614.Q0V5U1"/>
<dbReference type="InterPro" id="IPR057558">
    <property type="entry name" value="Swc3_dom"/>
</dbReference>
<dbReference type="HOGENOM" id="CLU_013601_1_0_1"/>
<feature type="domain" description="SWR1-complex protein 3" evidence="2">
    <location>
        <begin position="64"/>
        <end position="190"/>
    </location>
</feature>
<feature type="region of interest" description="Disordered" evidence="1">
    <location>
        <begin position="126"/>
        <end position="160"/>
    </location>
</feature>
<evidence type="ECO:0000259" key="2">
    <source>
        <dbReference type="Pfam" id="PF24707"/>
    </source>
</evidence>
<feature type="compositionally biased region" description="Low complexity" evidence="1">
    <location>
        <begin position="209"/>
        <end position="221"/>
    </location>
</feature>
<sequence>MSEPRRSTRARAREEAAPAPETPKEKPAKGAKSASTLKRKRSSVVIADPTPATDSPQAPKQTLPLRITEGQPLPTLPEPQPLELPTSEWQDIQQSGVLSASMERSRAVWVSGVNFRVFHKFFNQPKKPADRTEEDKARHARQKNLLRDFPELGVIPQSKDSVNSAKEIPIQAQLVIEPHTFPIRLYAPKESMKHVPKKPSLPASYGSWPNHNQPQHSQPNQYTQYNSQGQPVYQQKPPPPRPPPPKPVQKAPPPTPGPASTPAPDPVIHMLAQRAGVDPELKSVMKIVAAGQASKEQLEFFQSHINELTAVLAKQKEEAAKAGKALPASTTPKAVAPSPAPKAPTTYRPLVFTFEEGNKDYLHFPSYSFLEWLPNMSGAKISFLITKMKPKLEQDVSVKPPSTPAPKAMAPPTGATPSGTPNMETPNMTFAQTPNGQMTPFQPSVPPTPTPFIPQPRIEDFDEKNDIADIEFYQPVTVLLLTDNMDIKTSLARAIRPPDVVEKYMDEVFDKCKRASETYLAFRLPRDGDAEQHAEKRVRSGDGTPVVATPTMDRRFSFTASNWGSTLSGAEKKKAGRPRKSLV</sequence>
<dbReference type="PANTHER" id="PTHR28108">
    <property type="entry name" value="SWR1-COMPLEX PROTEIN 3"/>
    <property type="match status" value="1"/>
</dbReference>
<feature type="compositionally biased region" description="Pro residues" evidence="1">
    <location>
        <begin position="236"/>
        <end position="265"/>
    </location>
</feature>
<dbReference type="RefSeq" id="XP_001791304.1">
    <property type="nucleotide sequence ID" value="XM_001791252.1"/>
</dbReference>